<evidence type="ECO:0000313" key="3">
    <source>
        <dbReference type="EMBL" id="CAB4860727.1"/>
    </source>
</evidence>
<feature type="region of interest" description="Disordered" evidence="1">
    <location>
        <begin position="119"/>
        <end position="143"/>
    </location>
</feature>
<dbReference type="EMBL" id="CAFBLM010000005">
    <property type="protein sequence ID" value="CAB4860727.1"/>
    <property type="molecule type" value="Genomic_DNA"/>
</dbReference>
<organism evidence="3">
    <name type="scientific">freshwater metagenome</name>
    <dbReference type="NCBI Taxonomy" id="449393"/>
    <lineage>
        <taxon>unclassified sequences</taxon>
        <taxon>metagenomes</taxon>
        <taxon>ecological metagenomes</taxon>
    </lineage>
</organism>
<protein>
    <submittedName>
        <fullName evidence="3">Unannotated protein</fullName>
    </submittedName>
</protein>
<reference evidence="3" key="1">
    <citation type="submission" date="2020-05" db="EMBL/GenBank/DDBJ databases">
        <authorList>
            <person name="Chiriac C."/>
            <person name="Salcher M."/>
            <person name="Ghai R."/>
            <person name="Kavagutti S V."/>
        </authorList>
    </citation>
    <scope>NUCLEOTIDE SEQUENCE</scope>
</reference>
<feature type="transmembrane region" description="Helical" evidence="2">
    <location>
        <begin position="773"/>
        <end position="793"/>
    </location>
</feature>
<dbReference type="Gene3D" id="3.40.190.10">
    <property type="entry name" value="Periplasmic binding protein-like II"/>
    <property type="match status" value="2"/>
</dbReference>
<keyword evidence="2" id="KW-0472">Membrane</keyword>
<keyword evidence="2" id="KW-1133">Transmembrane helix</keyword>
<proteinExistence type="predicted"/>
<sequence length="800" mass="84311">MTSTPLTTNHTRLGRLALASVVISVAVGSSLIGAPNMAQATSRVGAASITQSGTGDYSDLKVTVDQTENLTNQVVRVSWTGGVPTPVDSIYSKNYLQMFQCWGDAAEGPDRTQCQFGGFTGDPRGGADSSTSSRQVSYGSLRDDPAEPIKYDGGFYQASVPFKSVTGKTIPGVGDDSREFFNSFTTNEIPYARTSPDGTGEQFFEVQTALDAPGLGCGTPVGSGTTARGRGCWLVVVPRGDRDVNGTLIEGSNSLYSSPLEYSNWQNRIVIPLGFQAIAASCKIGAKERETLGQEGVEEALNRWQPKLCESAGTIFSYSQVPDSTARANLVASPSLSFLSNPVSNDRLGADHPAVYAPVAANATVIAFNIYSNSSGRAPPPEVTKDDGKRLTQMNLNQRLVLKLLSQSYRLSLANALAPEVANNPEDIVADTEFRNLNPNFTGKGRKLQTLSRLLMTVSNSDSASTLWKWVLSDKDARDFLAGKPDPYGMTINPNYKNLDLPIDRFPRNDLYCADVQPGFPQLCEFDAHPYAADDHDAARATSRGDTLGRLWDPNSTPPSFKRVPLQPNNAQGLLCITDAATAARYGLSTANLVNASKNFVAPTSTNMLAAIGHMKEVAGTSVLQANPSAATGNSYPLTNLTYAATVPTKLTAEAAKDYSDLIKYAVGPGQTPGLLQGQLPDGYAPLPNNLRAQAVTAADHIVSQQKIGVVAPSSSGTNRAPGNTSAVPSIDGGPVVPVAAVTALPDNQSRSPLAAVVNAAQAVVAALGLGRFAVLVALILALGSAFSGPILYKLGGRAL</sequence>
<accession>A0A6J7CQT8</accession>
<feature type="compositionally biased region" description="Polar residues" evidence="1">
    <location>
        <begin position="128"/>
        <end position="138"/>
    </location>
</feature>
<name>A0A6J7CQT8_9ZZZZ</name>
<dbReference type="SUPFAM" id="SSF53850">
    <property type="entry name" value="Periplasmic binding protein-like II"/>
    <property type="match status" value="1"/>
</dbReference>
<evidence type="ECO:0000256" key="2">
    <source>
        <dbReference type="SAM" id="Phobius"/>
    </source>
</evidence>
<keyword evidence="2" id="KW-0812">Transmembrane</keyword>
<evidence type="ECO:0000256" key="1">
    <source>
        <dbReference type="SAM" id="MobiDB-lite"/>
    </source>
</evidence>
<dbReference type="AlphaFoldDB" id="A0A6J7CQT8"/>
<gene>
    <name evidence="3" type="ORF">UFOPK3401_00231</name>
</gene>